<proteinExistence type="predicted"/>
<evidence type="ECO:0000256" key="3">
    <source>
        <dbReference type="ARBA" id="ARBA00023163"/>
    </source>
</evidence>
<dbReference type="SUPFAM" id="SSF46689">
    <property type="entry name" value="Homeodomain-like"/>
    <property type="match status" value="2"/>
</dbReference>
<gene>
    <name evidence="5" type="ORF">EHS13_27420</name>
</gene>
<dbReference type="OrthoDB" id="192171at2"/>
<reference evidence="6" key="1">
    <citation type="submission" date="2018-11" db="EMBL/GenBank/DDBJ databases">
        <title>Complete genome sequence of Paenibacillus sp. ML311-T8.</title>
        <authorList>
            <person name="Nam Y.-D."/>
            <person name="Kang J."/>
            <person name="Chung W.-H."/>
            <person name="Park Y.S."/>
        </authorList>
    </citation>
    <scope>NUCLEOTIDE SEQUENCE [LARGE SCALE GENOMIC DNA]</scope>
    <source>
        <strain evidence="6">ML311-T8</strain>
    </source>
</reference>
<dbReference type="AlphaFoldDB" id="A0A6B8RT22"/>
<keyword evidence="2" id="KW-0238">DNA-binding</keyword>
<dbReference type="SMART" id="SM00342">
    <property type="entry name" value="HTH_ARAC"/>
    <property type="match status" value="1"/>
</dbReference>
<dbReference type="InterPro" id="IPR009057">
    <property type="entry name" value="Homeodomain-like_sf"/>
</dbReference>
<dbReference type="PANTHER" id="PTHR43280:SF30">
    <property type="entry name" value="MMSAB OPERON REGULATORY PROTEIN"/>
    <property type="match status" value="1"/>
</dbReference>
<dbReference type="InterPro" id="IPR018060">
    <property type="entry name" value="HTH_AraC"/>
</dbReference>
<dbReference type="KEGG" id="ppsc:EHS13_27420"/>
<keyword evidence="1" id="KW-0805">Transcription regulation</keyword>
<name>A0A6B8RT22_9BACL</name>
<dbReference type="Proteomes" id="UP000426246">
    <property type="component" value="Chromosome"/>
</dbReference>
<dbReference type="PANTHER" id="PTHR43280">
    <property type="entry name" value="ARAC-FAMILY TRANSCRIPTIONAL REGULATOR"/>
    <property type="match status" value="1"/>
</dbReference>
<dbReference type="SUPFAM" id="SSF51215">
    <property type="entry name" value="Regulatory protein AraC"/>
    <property type="match status" value="1"/>
</dbReference>
<dbReference type="PROSITE" id="PS01124">
    <property type="entry name" value="HTH_ARAC_FAMILY_2"/>
    <property type="match status" value="1"/>
</dbReference>
<dbReference type="Pfam" id="PF02311">
    <property type="entry name" value="AraC_binding"/>
    <property type="match status" value="1"/>
</dbReference>
<keyword evidence="6" id="KW-1185">Reference proteome</keyword>
<feature type="domain" description="HTH araC/xylS-type" evidence="4">
    <location>
        <begin position="185"/>
        <end position="283"/>
    </location>
</feature>
<evidence type="ECO:0000256" key="2">
    <source>
        <dbReference type="ARBA" id="ARBA00023125"/>
    </source>
</evidence>
<accession>A0A6B8RT22</accession>
<evidence type="ECO:0000313" key="6">
    <source>
        <dbReference type="Proteomes" id="UP000426246"/>
    </source>
</evidence>
<dbReference type="InterPro" id="IPR037923">
    <property type="entry name" value="HTH-like"/>
</dbReference>
<evidence type="ECO:0000256" key="1">
    <source>
        <dbReference type="ARBA" id="ARBA00023015"/>
    </source>
</evidence>
<dbReference type="InterPro" id="IPR003313">
    <property type="entry name" value="AraC-bd"/>
</dbReference>
<dbReference type="Gene3D" id="1.10.10.60">
    <property type="entry name" value="Homeodomain-like"/>
    <property type="match status" value="2"/>
</dbReference>
<dbReference type="Pfam" id="PF12833">
    <property type="entry name" value="HTH_18"/>
    <property type="match status" value="1"/>
</dbReference>
<organism evidence="5 6">
    <name type="scientific">Paenibacillus psychroresistens</name>
    <dbReference type="NCBI Taxonomy" id="1778678"/>
    <lineage>
        <taxon>Bacteria</taxon>
        <taxon>Bacillati</taxon>
        <taxon>Bacillota</taxon>
        <taxon>Bacilli</taxon>
        <taxon>Bacillales</taxon>
        <taxon>Paenibacillaceae</taxon>
        <taxon>Paenibacillus</taxon>
    </lineage>
</organism>
<dbReference type="GO" id="GO:0003700">
    <property type="term" value="F:DNA-binding transcription factor activity"/>
    <property type="evidence" value="ECO:0007669"/>
    <property type="project" value="InterPro"/>
</dbReference>
<dbReference type="RefSeq" id="WP_155703453.1">
    <property type="nucleotide sequence ID" value="NZ_CP034235.1"/>
</dbReference>
<evidence type="ECO:0000259" key="4">
    <source>
        <dbReference type="PROSITE" id="PS01124"/>
    </source>
</evidence>
<keyword evidence="3" id="KW-0804">Transcription</keyword>
<dbReference type="EMBL" id="CP034235">
    <property type="protein sequence ID" value="QGQ98348.1"/>
    <property type="molecule type" value="Genomic_DNA"/>
</dbReference>
<sequence length="286" mass="33567">MSIIQFMSPPMPHYITCGEDTYYNGDSHAARNKIGVFDFILVTQGSLHMAEEEKNYEVQAGQYLLLLPDRSHRSLRACKMTTHFFWLHFQTLGSWNELSEHASFIYPNQDDVYSPLEQFSCFIPQFGDLYTPELSYSLMKQLNLLKAQPLSSDRWKQQVLFQELLFKLTEGERILQNRPHIVIAEQAASFLRENYRSPISYSQLAERLHFHPNYISLCMKRVYGCTPLEFITRYRVDQAKLLLIHTNEQIGKIAEDSGFGSFPFFIRCFTKHTGFRPKAFRMNYRI</sequence>
<evidence type="ECO:0000313" key="5">
    <source>
        <dbReference type="EMBL" id="QGQ98348.1"/>
    </source>
</evidence>
<protein>
    <submittedName>
        <fullName evidence="5">AraC family transcriptional regulator</fullName>
    </submittedName>
</protein>
<dbReference type="GO" id="GO:0043565">
    <property type="term" value="F:sequence-specific DNA binding"/>
    <property type="evidence" value="ECO:0007669"/>
    <property type="project" value="InterPro"/>
</dbReference>